<reference evidence="5" key="1">
    <citation type="submission" date="2019-10" db="EMBL/GenBank/DDBJ databases">
        <title>Lactobacillus agilis SY111 Whole Genome Sequencing Project.</title>
        <authorList>
            <person name="Suzuki S."/>
            <person name="Endo A."/>
            <person name="Maeno S."/>
            <person name="Shiwa Y."/>
            <person name="Matsutani M."/>
            <person name="Kajikawa A."/>
        </authorList>
    </citation>
    <scope>NUCLEOTIDE SEQUENCE</scope>
    <source>
        <strain evidence="5">SY111</strain>
    </source>
</reference>
<dbReference type="PANTHER" id="PTHR34135">
    <property type="entry name" value="LYSOZYME"/>
    <property type="match status" value="1"/>
</dbReference>
<dbReference type="Pfam" id="PF06605">
    <property type="entry name" value="Prophage_tail"/>
    <property type="match status" value="1"/>
</dbReference>
<dbReference type="SUPFAM" id="SSF51445">
    <property type="entry name" value="(Trans)glycosidases"/>
    <property type="match status" value="1"/>
</dbReference>
<dbReference type="PANTHER" id="PTHR34135:SF1">
    <property type="entry name" value="GLYCOSYL HYDROLASE FAMILY 25"/>
    <property type="match status" value="1"/>
</dbReference>
<sequence length="610" mass="69406">MIRDKLLVSGLNSTNQEPLNYYPNGSFVISWEKNSLWQLQFTAIEDGSLAYRMLEPEALITWKGQQFVVKQCVSDYQEGISTKQVVATHVYSEIQRIRQEKVRSGTLTYSVEDVLEFGLNNNELGFTWRVIGEFPKHQITDLGNCSGKDILAKITDVWSDAVIFPDNKLIKIYQQEKFITNDSRRIDYLNNASEVKLSFDSTGIVNKVWAIGKQKEGTDNAEYYFQPFIVEDKDSINRYGVYWGEDISDERFTDSDNMRNYAFSQLTPDPTLTVEVSLMTNEEPIPGDVRRLEVREDGYVTEVEVVAYQYYPLDLDQMTQITLNNRAKTILNYRDNIQTNILKVIRSQRNTIGALQENIGNLEAQHKQEVDSLQSFKNQYEKTIAELRDQLSKLNGNSSTQHIGKIIDVSEWQGVIDWPQVIADDVSLSIIRVQDGSTHQDLKYMENIQKCISAGGKYAVYAYFRGASTADAQQEARDFYNRTQRVVAGKQQPVFYALDIESVEMGGAASQMRAGVEAYMNQLNTLGIPDNKIVLYIANHLYASFNLNVARAGAIWIPSYGRNDGTVANSLRPTHPYDLWQYSSKGSINGITGNVDLNTEPSDRFKKFLL</sequence>
<dbReference type="InterPro" id="IPR010572">
    <property type="entry name" value="Tail_dom"/>
</dbReference>
<dbReference type="Proteomes" id="UP000494178">
    <property type="component" value="Unassembled WGS sequence"/>
</dbReference>
<dbReference type="Gene3D" id="6.20.110.10">
    <property type="match status" value="1"/>
</dbReference>
<dbReference type="GO" id="GO:0016998">
    <property type="term" value="P:cell wall macromolecule catabolic process"/>
    <property type="evidence" value="ECO:0007669"/>
    <property type="project" value="InterPro"/>
</dbReference>
<dbReference type="AlphaFoldDB" id="A0A6F9XUQ9"/>
<dbReference type="InterPro" id="IPR002053">
    <property type="entry name" value="Glyco_hydro_25"/>
</dbReference>
<dbReference type="Gene3D" id="3.55.50.40">
    <property type="match status" value="1"/>
</dbReference>
<dbReference type="Pfam" id="PF18994">
    <property type="entry name" value="Prophage_tailD1"/>
    <property type="match status" value="1"/>
</dbReference>
<dbReference type="Gene3D" id="3.20.20.80">
    <property type="entry name" value="Glycosidases"/>
    <property type="match status" value="1"/>
</dbReference>
<evidence type="ECO:0000259" key="4">
    <source>
        <dbReference type="Pfam" id="PF18994"/>
    </source>
</evidence>
<dbReference type="Pfam" id="PF01183">
    <property type="entry name" value="Glyco_hydro_25"/>
    <property type="match status" value="1"/>
</dbReference>
<evidence type="ECO:0000256" key="1">
    <source>
        <dbReference type="ARBA" id="ARBA00010646"/>
    </source>
</evidence>
<dbReference type="PROSITE" id="PS51904">
    <property type="entry name" value="GLYCOSYL_HYDROL_F25_2"/>
    <property type="match status" value="1"/>
</dbReference>
<feature type="coiled-coil region" evidence="2">
    <location>
        <begin position="345"/>
        <end position="397"/>
    </location>
</feature>
<dbReference type="GO" id="GO:0016052">
    <property type="term" value="P:carbohydrate catabolic process"/>
    <property type="evidence" value="ECO:0007669"/>
    <property type="project" value="TreeGrafter"/>
</dbReference>
<dbReference type="EMBL" id="BLAN01000109">
    <property type="protein sequence ID" value="GET09013.1"/>
    <property type="molecule type" value="Genomic_DNA"/>
</dbReference>
<comment type="similarity">
    <text evidence="1">Belongs to the glycosyl hydrolase 25 family.</text>
</comment>
<evidence type="ECO:0000313" key="5">
    <source>
        <dbReference type="EMBL" id="GET09013.1"/>
    </source>
</evidence>
<evidence type="ECO:0000259" key="3">
    <source>
        <dbReference type="Pfam" id="PF06605"/>
    </source>
</evidence>
<dbReference type="GO" id="GO:0009253">
    <property type="term" value="P:peptidoglycan catabolic process"/>
    <property type="evidence" value="ECO:0007669"/>
    <property type="project" value="InterPro"/>
</dbReference>
<comment type="caution">
    <text evidence="5">The sequence shown here is derived from an EMBL/GenBank/DDBJ whole genome shotgun (WGS) entry which is preliminary data.</text>
</comment>
<dbReference type="CDD" id="cd06523">
    <property type="entry name" value="GH25_PlyB-like"/>
    <property type="match status" value="1"/>
</dbReference>
<gene>
    <name evidence="5" type="ORF">SY111_16370</name>
</gene>
<accession>A0A6F9XUQ9</accession>
<evidence type="ECO:0000256" key="2">
    <source>
        <dbReference type="SAM" id="Coils"/>
    </source>
</evidence>
<protein>
    <recommendedName>
        <fullName evidence="6">Prophage tail endopeptidase domain-containing protein</fullName>
    </recommendedName>
</protein>
<proteinExistence type="inferred from homology"/>
<dbReference type="InterPro" id="IPR017853">
    <property type="entry name" value="GH"/>
</dbReference>
<evidence type="ECO:0008006" key="6">
    <source>
        <dbReference type="Google" id="ProtNLM"/>
    </source>
</evidence>
<keyword evidence="2" id="KW-0175">Coiled coil</keyword>
<feature type="domain" description="Prophage endopeptidase tail N-terminal" evidence="4">
    <location>
        <begin position="7"/>
        <end position="89"/>
    </location>
</feature>
<dbReference type="InterPro" id="IPR044051">
    <property type="entry name" value="Prophage_tail_N"/>
</dbReference>
<organism evidence="5">
    <name type="scientific">Ligilactobacillus agilis</name>
    <dbReference type="NCBI Taxonomy" id="1601"/>
    <lineage>
        <taxon>Bacteria</taxon>
        <taxon>Bacillati</taxon>
        <taxon>Bacillota</taxon>
        <taxon>Bacilli</taxon>
        <taxon>Lactobacillales</taxon>
        <taxon>Lactobacillaceae</taxon>
        <taxon>Ligilactobacillus</taxon>
    </lineage>
</organism>
<feature type="domain" description="Tail spike" evidence="3">
    <location>
        <begin position="95"/>
        <end position="333"/>
    </location>
</feature>
<dbReference type="GO" id="GO:0003796">
    <property type="term" value="F:lysozyme activity"/>
    <property type="evidence" value="ECO:0007669"/>
    <property type="project" value="InterPro"/>
</dbReference>
<name>A0A6F9XUQ9_9LACO</name>